<dbReference type="EMBL" id="JASBNA010000006">
    <property type="protein sequence ID" value="KAK7690979.1"/>
    <property type="molecule type" value="Genomic_DNA"/>
</dbReference>
<sequence length="216" mass="23507">MSMHRAPARTLEQFQKPESMSCIRICTGGMYTRNRFNPPLASFIPALHGPNMTYVGPSEDKASICTCSSVTYSLISACAFCQGGQVPRWSEWTRNCPRNLVYNGEYLHTIPPGTVVPGWAYTPISNRTDRWDVANALSIVENNPHNTSTTSGSSSTSGKLFNTIPDSISSSPTSSFTASTTVPTLANSSPAFVSVKYIFASLRYSFSPKPGRQSEV</sequence>
<dbReference type="Proteomes" id="UP001385951">
    <property type="component" value="Unassembled WGS sequence"/>
</dbReference>
<proteinExistence type="predicted"/>
<organism evidence="1 2">
    <name type="scientific">Cerrena zonata</name>
    <dbReference type="NCBI Taxonomy" id="2478898"/>
    <lineage>
        <taxon>Eukaryota</taxon>
        <taxon>Fungi</taxon>
        <taxon>Dikarya</taxon>
        <taxon>Basidiomycota</taxon>
        <taxon>Agaricomycotina</taxon>
        <taxon>Agaricomycetes</taxon>
        <taxon>Polyporales</taxon>
        <taxon>Cerrenaceae</taxon>
        <taxon>Cerrena</taxon>
    </lineage>
</organism>
<keyword evidence="2" id="KW-1185">Reference proteome</keyword>
<evidence type="ECO:0000313" key="2">
    <source>
        <dbReference type="Proteomes" id="UP001385951"/>
    </source>
</evidence>
<dbReference type="AlphaFoldDB" id="A0AAW0GIJ5"/>
<evidence type="ECO:0000313" key="1">
    <source>
        <dbReference type="EMBL" id="KAK7690979.1"/>
    </source>
</evidence>
<comment type="caution">
    <text evidence="1">The sequence shown here is derived from an EMBL/GenBank/DDBJ whole genome shotgun (WGS) entry which is preliminary data.</text>
</comment>
<gene>
    <name evidence="1" type="ORF">QCA50_006082</name>
</gene>
<name>A0AAW0GIJ5_9APHY</name>
<protein>
    <submittedName>
        <fullName evidence="1">Uncharacterized protein</fullName>
    </submittedName>
</protein>
<reference evidence="1 2" key="1">
    <citation type="submission" date="2022-09" db="EMBL/GenBank/DDBJ databases">
        <authorList>
            <person name="Palmer J.M."/>
        </authorList>
    </citation>
    <scope>NUCLEOTIDE SEQUENCE [LARGE SCALE GENOMIC DNA]</scope>
    <source>
        <strain evidence="1 2">DSM 7382</strain>
    </source>
</reference>
<accession>A0AAW0GIJ5</accession>